<reference evidence="4 5" key="1">
    <citation type="submission" date="2023-07" db="EMBL/GenBank/DDBJ databases">
        <title>Paenibacillus sp. JX-17 nov. isolated from soil.</title>
        <authorList>
            <person name="Wan Y."/>
            <person name="Liu B."/>
        </authorList>
    </citation>
    <scope>NUCLEOTIDE SEQUENCE [LARGE SCALE GENOMIC DNA]</scope>
    <source>
        <strain evidence="4 5">JX-17</strain>
    </source>
</reference>
<dbReference type="EMBL" id="JAUQTB010000016">
    <property type="protein sequence ID" value="MDO7908405.1"/>
    <property type="molecule type" value="Genomic_DNA"/>
</dbReference>
<comment type="caution">
    <text evidence="4">The sequence shown here is derived from an EMBL/GenBank/DDBJ whole genome shotgun (WGS) entry which is preliminary data.</text>
</comment>
<dbReference type="Gene3D" id="3.30.457.10">
    <property type="entry name" value="Copper amine oxidase-like, N-terminal domain"/>
    <property type="match status" value="1"/>
</dbReference>
<evidence type="ECO:0000259" key="3">
    <source>
        <dbReference type="Pfam" id="PF07833"/>
    </source>
</evidence>
<dbReference type="InterPro" id="IPR047773">
    <property type="entry name" value="YHYH_dom_bact"/>
</dbReference>
<feature type="compositionally biased region" description="Low complexity" evidence="1">
    <location>
        <begin position="57"/>
        <end position="83"/>
    </location>
</feature>
<accession>A0ABT9CGL2</accession>
<feature type="chain" id="PRO_5045605742" evidence="2">
    <location>
        <begin position="25"/>
        <end position="206"/>
    </location>
</feature>
<feature type="region of interest" description="Disordered" evidence="1">
    <location>
        <begin position="57"/>
        <end position="86"/>
    </location>
</feature>
<keyword evidence="5" id="KW-1185">Reference proteome</keyword>
<feature type="signal peptide" evidence="2">
    <location>
        <begin position="1"/>
        <end position="24"/>
    </location>
</feature>
<proteinExistence type="predicted"/>
<feature type="domain" description="Copper amine oxidase-like N-terminal" evidence="3">
    <location>
        <begin position="97"/>
        <end position="204"/>
    </location>
</feature>
<protein>
    <submittedName>
        <fullName evidence="4">Copper amine oxidase N-terminal domain-containing protein</fullName>
    </submittedName>
</protein>
<evidence type="ECO:0000313" key="5">
    <source>
        <dbReference type="Proteomes" id="UP001240171"/>
    </source>
</evidence>
<dbReference type="Pfam" id="PF07833">
    <property type="entry name" value="Cu_amine_oxidN1"/>
    <property type="match status" value="1"/>
</dbReference>
<sequence length="206" mass="21479">MKKKAVTGFLALLLVLPSASIASAHPGRTDSNGGHTCWTNCSKWGLDYGEYHYHNGGSSSSGSSSSSSSPSSSYSTPKSSTPKPAAPTYKASGLKVYVNGQQLVFSSKPVVYKNTNLVPLREIAEALGASVTYDKDSGTIGVKKGNRKVTLTIGSKTVFYNGTSETSSAAPIVIKGVTYVPAQVFARGLGAGIEFNSSTNSLKIKL</sequence>
<name>A0ABT9CGL2_9BACL</name>
<evidence type="ECO:0000256" key="1">
    <source>
        <dbReference type="SAM" id="MobiDB-lite"/>
    </source>
</evidence>
<evidence type="ECO:0000256" key="2">
    <source>
        <dbReference type="SAM" id="SignalP"/>
    </source>
</evidence>
<dbReference type="InterPro" id="IPR036582">
    <property type="entry name" value="Mao_N_sf"/>
</dbReference>
<keyword evidence="2" id="KW-0732">Signal</keyword>
<gene>
    <name evidence="4" type="ORF">Q5741_18555</name>
</gene>
<dbReference type="NCBIfam" id="NF033223">
    <property type="entry name" value="YHYH_alt"/>
    <property type="match status" value="1"/>
</dbReference>
<dbReference type="Proteomes" id="UP001240171">
    <property type="component" value="Unassembled WGS sequence"/>
</dbReference>
<dbReference type="SUPFAM" id="SSF55383">
    <property type="entry name" value="Copper amine oxidase, domain N"/>
    <property type="match status" value="1"/>
</dbReference>
<evidence type="ECO:0000313" key="4">
    <source>
        <dbReference type="EMBL" id="MDO7908405.1"/>
    </source>
</evidence>
<dbReference type="InterPro" id="IPR012854">
    <property type="entry name" value="Cu_amine_oxidase-like_N"/>
</dbReference>
<dbReference type="RefSeq" id="WP_305025625.1">
    <property type="nucleotide sequence ID" value="NZ_JAUQTB010000016.1"/>
</dbReference>
<organism evidence="4 5">
    <name type="scientific">Paenibacillus lacisoli</name>
    <dbReference type="NCBI Taxonomy" id="3064525"/>
    <lineage>
        <taxon>Bacteria</taxon>
        <taxon>Bacillati</taxon>
        <taxon>Bacillota</taxon>
        <taxon>Bacilli</taxon>
        <taxon>Bacillales</taxon>
        <taxon>Paenibacillaceae</taxon>
        <taxon>Paenibacillus</taxon>
    </lineage>
</organism>